<name>A0A7G8P9F6_9MYCO</name>
<sequence length="277" mass="30656">MTRQRLSHRLNGLTPDGPFEDIPPHLRHVIGHWFQVATGQITNRPLQSAAMRELAVRFRMNIPADFEVQQFFRVFDAMLDNEELALDLVDAALDVLGADGNDWERLQGHLTAGASAWKVADDHTSLTRVVNEQAQATYDAATATADEATTELQEAWSNAFGRNGDPSDAWDHAIKAVEDVLVAVVVPNKPKATLGDVLGQLGSAQSAPLWEMILPGNDQSHDVAPLVAMLRLMWPNHDRHGGTAPKRTPSPEEARAVVTLVATIVQWHREAWVIRRR</sequence>
<reference evidence="1 2" key="1">
    <citation type="submission" date="2020-07" db="EMBL/GenBank/DDBJ databases">
        <title>Draft genome sequence of four isobutane-metabolizing strains capable of cometabolically degrading diverse ether contaminants.</title>
        <authorList>
            <person name="Chen W."/>
            <person name="Faulkner N."/>
            <person name="Smith C."/>
            <person name="Hyman M."/>
        </authorList>
    </citation>
    <scope>NUCLEOTIDE SEQUENCE [LARGE SCALE GENOMIC DNA]</scope>
    <source>
        <strain evidence="1 2">2A</strain>
    </source>
</reference>
<organism evidence="1 2">
    <name type="scientific">Mycolicibacterium fluoranthenivorans</name>
    <dbReference type="NCBI Taxonomy" id="258505"/>
    <lineage>
        <taxon>Bacteria</taxon>
        <taxon>Bacillati</taxon>
        <taxon>Actinomycetota</taxon>
        <taxon>Actinomycetes</taxon>
        <taxon>Mycobacteriales</taxon>
        <taxon>Mycobacteriaceae</taxon>
        <taxon>Mycolicibacterium</taxon>
    </lineage>
</organism>
<proteinExistence type="predicted"/>
<dbReference type="AlphaFoldDB" id="A0A7G8P9F6"/>
<evidence type="ECO:0000313" key="2">
    <source>
        <dbReference type="Proteomes" id="UP000515498"/>
    </source>
</evidence>
<dbReference type="Proteomes" id="UP000515498">
    <property type="component" value="Chromosome"/>
</dbReference>
<dbReference type="EMBL" id="CP059894">
    <property type="protein sequence ID" value="QNJ90972.1"/>
    <property type="molecule type" value="Genomic_DNA"/>
</dbReference>
<gene>
    <name evidence="1" type="ORF">HZU40_22420</name>
</gene>
<accession>A0A7G8P9F6</accession>
<dbReference type="KEGG" id="mflu:HZU40_22420"/>
<evidence type="ECO:0000313" key="1">
    <source>
        <dbReference type="EMBL" id="QNJ90972.1"/>
    </source>
</evidence>
<dbReference type="RefSeq" id="WP_187095846.1">
    <property type="nucleotide sequence ID" value="NZ_CP059894.1"/>
</dbReference>
<protein>
    <submittedName>
        <fullName evidence="1">Uncharacterized protein</fullName>
    </submittedName>
</protein>